<dbReference type="RefSeq" id="WP_128144011.1">
    <property type="nucleotide sequence ID" value="NZ_JAERKC010000067.1"/>
</dbReference>
<dbReference type="AlphaFoldDB" id="A0A447QLM2"/>
<keyword evidence="1" id="KW-1133">Transmembrane helix</keyword>
<name>A0A447QLM2_SERRU</name>
<keyword evidence="1" id="KW-0812">Transmembrane</keyword>
<dbReference type="EMBL" id="LR134155">
    <property type="protein sequence ID" value="VEA70881.1"/>
    <property type="molecule type" value="Genomic_DNA"/>
</dbReference>
<evidence type="ECO:0000313" key="3">
    <source>
        <dbReference type="Proteomes" id="UP000271603"/>
    </source>
</evidence>
<dbReference type="Proteomes" id="UP000271603">
    <property type="component" value="Chromosome"/>
</dbReference>
<proteinExistence type="predicted"/>
<evidence type="ECO:0000313" key="2">
    <source>
        <dbReference type="EMBL" id="VEA70881.1"/>
    </source>
</evidence>
<evidence type="ECO:0000256" key="1">
    <source>
        <dbReference type="SAM" id="Phobius"/>
    </source>
</evidence>
<keyword evidence="1" id="KW-0472">Membrane</keyword>
<reference evidence="2 3" key="1">
    <citation type="submission" date="2018-12" db="EMBL/GenBank/DDBJ databases">
        <authorList>
            <consortium name="Pathogen Informatics"/>
        </authorList>
    </citation>
    <scope>NUCLEOTIDE SEQUENCE [LARGE SCALE GENOMIC DNA]</scope>
    <source>
        <strain evidence="2 3">NCTC9419</strain>
    </source>
</reference>
<gene>
    <name evidence="2" type="ORF">NCTC9419_02397</name>
</gene>
<accession>A0A447QLM2</accession>
<protein>
    <recommendedName>
        <fullName evidence="4">DUF3592 domain-containing protein</fullName>
    </recommendedName>
</protein>
<sequence>MDFIIKFIHIIIVAFVIIAIGYSLVRNLISKNVEKEILNNPCYTEATIVDITPGTPSNIGIVSIHVGYRFTTETGDTFEKDDELINIKTMDLQKYQVGSGIPIVYARNEPSKNMLNMRDAMKDFKRK</sequence>
<evidence type="ECO:0008006" key="4">
    <source>
        <dbReference type="Google" id="ProtNLM"/>
    </source>
</evidence>
<organism evidence="2 3">
    <name type="scientific">Serratia rubidaea</name>
    <name type="common">Serratia marinorubra</name>
    <dbReference type="NCBI Taxonomy" id="61652"/>
    <lineage>
        <taxon>Bacteria</taxon>
        <taxon>Pseudomonadati</taxon>
        <taxon>Pseudomonadota</taxon>
        <taxon>Gammaproteobacteria</taxon>
        <taxon>Enterobacterales</taxon>
        <taxon>Yersiniaceae</taxon>
        <taxon>Serratia</taxon>
    </lineage>
</organism>
<feature type="transmembrane region" description="Helical" evidence="1">
    <location>
        <begin position="6"/>
        <end position="25"/>
    </location>
</feature>